<reference evidence="1 2" key="1">
    <citation type="submission" date="2018-10" db="EMBL/GenBank/DDBJ databases">
        <title>A high-quality apple genome assembly.</title>
        <authorList>
            <person name="Hu J."/>
        </authorList>
    </citation>
    <scope>NUCLEOTIDE SEQUENCE [LARGE SCALE GENOMIC DNA]</scope>
    <source>
        <strain evidence="2">cv. HFTH1</strain>
        <tissue evidence="1">Young leaf</tissue>
    </source>
</reference>
<dbReference type="Proteomes" id="UP000290289">
    <property type="component" value="Chromosome 15"/>
</dbReference>
<proteinExistence type="predicted"/>
<dbReference type="AlphaFoldDB" id="A0A498HYJ6"/>
<comment type="caution">
    <text evidence="1">The sequence shown here is derived from an EMBL/GenBank/DDBJ whole genome shotgun (WGS) entry which is preliminary data.</text>
</comment>
<evidence type="ECO:0000313" key="1">
    <source>
        <dbReference type="EMBL" id="RXH73993.1"/>
    </source>
</evidence>
<keyword evidence="2" id="KW-1185">Reference proteome</keyword>
<organism evidence="1 2">
    <name type="scientific">Malus domestica</name>
    <name type="common">Apple</name>
    <name type="synonym">Pyrus malus</name>
    <dbReference type="NCBI Taxonomy" id="3750"/>
    <lineage>
        <taxon>Eukaryota</taxon>
        <taxon>Viridiplantae</taxon>
        <taxon>Streptophyta</taxon>
        <taxon>Embryophyta</taxon>
        <taxon>Tracheophyta</taxon>
        <taxon>Spermatophyta</taxon>
        <taxon>Magnoliopsida</taxon>
        <taxon>eudicotyledons</taxon>
        <taxon>Gunneridae</taxon>
        <taxon>Pentapetalae</taxon>
        <taxon>rosids</taxon>
        <taxon>fabids</taxon>
        <taxon>Rosales</taxon>
        <taxon>Rosaceae</taxon>
        <taxon>Amygdaloideae</taxon>
        <taxon>Maleae</taxon>
        <taxon>Malus</taxon>
    </lineage>
</organism>
<sequence length="179" mass="20669">MHPSLGLKIRHTASYPTCETIRPHVLHVTPLCCTHVRLENSPHIRKRVENESHIDEIVDIAWAYKSLGYSPYCQLVLWWNFNFLYGIRAGCPTCETRRLHVLHITPLCCPCFTLENSPHLRGHVENESHIDGKRDLTWAYKSGTSTFFNSTIRHVVQSTIYDNLKSCIANISSSSMYWK</sequence>
<protein>
    <submittedName>
        <fullName evidence="1">Uncharacterized protein</fullName>
    </submittedName>
</protein>
<name>A0A498HYJ6_MALDO</name>
<dbReference type="EMBL" id="RDQH01000341">
    <property type="protein sequence ID" value="RXH73993.1"/>
    <property type="molecule type" value="Genomic_DNA"/>
</dbReference>
<accession>A0A498HYJ6</accession>
<gene>
    <name evidence="1" type="ORF">DVH24_016815</name>
</gene>
<evidence type="ECO:0000313" key="2">
    <source>
        <dbReference type="Proteomes" id="UP000290289"/>
    </source>
</evidence>